<dbReference type="InterPro" id="IPR013149">
    <property type="entry name" value="ADH-like_C"/>
</dbReference>
<feature type="domain" description="Alcohol dehydrogenase-like N-terminal" evidence="7">
    <location>
        <begin position="34"/>
        <end position="136"/>
    </location>
</feature>
<keyword evidence="2 5" id="KW-0479">Metal-binding</keyword>
<keyword evidence="3 5" id="KW-0862">Zinc</keyword>
<dbReference type="InterPro" id="IPR011032">
    <property type="entry name" value="GroES-like_sf"/>
</dbReference>
<comment type="cofactor">
    <cofactor evidence="1 5">
        <name>Zn(2+)</name>
        <dbReference type="ChEBI" id="CHEBI:29105"/>
    </cofactor>
</comment>
<dbReference type="Gene3D" id="3.40.50.720">
    <property type="entry name" value="NAD(P)-binding Rossmann-like Domain"/>
    <property type="match status" value="1"/>
</dbReference>
<dbReference type="Gene3D" id="3.90.180.10">
    <property type="entry name" value="Medium-chain alcohol dehydrogenases, catalytic domain"/>
    <property type="match status" value="1"/>
</dbReference>
<sequence length="362" mass="38895">MSATQLPEIMDAILFKHPYKVAVEQVPTPKLQTEGDVIIKVHLAGLCGSDLHLYRAKEDAGKDYTMGHEVVGTIVQKGKEVNSFNVGDIVAVPFTISCGKCYYCSTSHTARCTSSALFGTPSLPGCQATYVRVPLAASCLLLKPPQLPEELMLLMADILPTGYSAAWNAWRLLDRGGERGGKGEKKDICVVVGCGPVGLCAITSAQTLFSKVFAVDPTPARRELAIKHGATALVPGELQSAVMAATEGRGADAVLEVVGNQGAFDTALSIVRPYGAVSSVGVHAGELKIDGGLLYDKNRSVRLQFGRCSVRHFYPAALEVLMNNQELFKGFIEYKVGFSQAEEYYTLFEQGKISKTVFIPGQ</sequence>
<dbReference type="Pfam" id="PF08240">
    <property type="entry name" value="ADH_N"/>
    <property type="match status" value="1"/>
</dbReference>
<dbReference type="InterPro" id="IPR002328">
    <property type="entry name" value="ADH_Zn_CS"/>
</dbReference>
<dbReference type="PANTHER" id="PTHR42813:SF2">
    <property type="entry name" value="DEHYDROGENASE, ZINC-CONTAINING, PUTATIVE (AFU_ORTHOLOGUE AFUA_2G02810)-RELATED"/>
    <property type="match status" value="1"/>
</dbReference>
<proteinExistence type="inferred from homology"/>
<dbReference type="PaxDb" id="214684-A0A0S2M669"/>
<dbReference type="OrthoDB" id="3941538at2759"/>
<evidence type="ECO:0000256" key="4">
    <source>
        <dbReference type="ARBA" id="ARBA00023002"/>
    </source>
</evidence>
<feature type="domain" description="Alcohol dehydrogenase-like C-terminal" evidence="6">
    <location>
        <begin position="196"/>
        <end position="319"/>
    </location>
</feature>
<dbReference type="PROSITE" id="PS00059">
    <property type="entry name" value="ADH_ZINC"/>
    <property type="match status" value="1"/>
</dbReference>
<evidence type="ECO:0000313" key="9">
    <source>
        <dbReference type="Proteomes" id="UP000002149"/>
    </source>
</evidence>
<reference evidence="8 9" key="1">
    <citation type="journal article" date="2005" name="Science">
        <title>The genome of the basidiomycetous yeast and human pathogen Cryptococcus neoformans.</title>
        <authorList>
            <person name="Loftus B.J."/>
            <person name="Fung E."/>
            <person name="Roncaglia P."/>
            <person name="Rowley D."/>
            <person name="Amedeo P."/>
            <person name="Bruno D."/>
            <person name="Vamathevan J."/>
            <person name="Miranda M."/>
            <person name="Anderson I.J."/>
            <person name="Fraser J.A."/>
            <person name="Allen J.E."/>
            <person name="Bosdet I.E."/>
            <person name="Brent M.R."/>
            <person name="Chiu R."/>
            <person name="Doering T.L."/>
            <person name="Donlin M.J."/>
            <person name="D'Souza C.A."/>
            <person name="Fox D.S."/>
            <person name="Grinberg V."/>
            <person name="Fu J."/>
            <person name="Fukushima M."/>
            <person name="Haas B.J."/>
            <person name="Huang J.C."/>
            <person name="Janbon G."/>
            <person name="Jones S.J."/>
            <person name="Koo H.L."/>
            <person name="Krzywinski M.I."/>
            <person name="Kwon-Chung J.K."/>
            <person name="Lengeler K.B."/>
            <person name="Maiti R."/>
            <person name="Marra M.A."/>
            <person name="Marra R.E."/>
            <person name="Mathewson C.A."/>
            <person name="Mitchell T.G."/>
            <person name="Pertea M."/>
            <person name="Riggs F.R."/>
            <person name="Salzberg S.L."/>
            <person name="Schein J.E."/>
            <person name="Shvartsbeyn A."/>
            <person name="Shin H."/>
            <person name="Shumway M."/>
            <person name="Specht C.A."/>
            <person name="Suh B.B."/>
            <person name="Tenney A."/>
            <person name="Utterback T.R."/>
            <person name="Wickes B.L."/>
            <person name="Wortman J.R."/>
            <person name="Wye N.H."/>
            <person name="Kronstad J.W."/>
            <person name="Lodge J.K."/>
            <person name="Heitman J."/>
            <person name="Davis R.W."/>
            <person name="Fraser C.M."/>
            <person name="Hyman R.W."/>
        </authorList>
    </citation>
    <scope>NUCLEOTIDE SEQUENCE [LARGE SCALE GENOMIC DNA]</scope>
    <source>
        <strain evidence="9">JEC21 / ATCC MYA-565</strain>
    </source>
</reference>
<organism evidence="8 9">
    <name type="scientific">Cryptococcus deneoformans (strain JEC21 / ATCC MYA-565)</name>
    <name type="common">Cryptococcus neoformans var. neoformans serotype D</name>
    <dbReference type="NCBI Taxonomy" id="214684"/>
    <lineage>
        <taxon>Eukaryota</taxon>
        <taxon>Fungi</taxon>
        <taxon>Dikarya</taxon>
        <taxon>Basidiomycota</taxon>
        <taxon>Agaricomycotina</taxon>
        <taxon>Tremellomycetes</taxon>
        <taxon>Tremellales</taxon>
        <taxon>Cryptococcaceae</taxon>
        <taxon>Cryptococcus</taxon>
        <taxon>Cryptococcus neoformans species complex</taxon>
    </lineage>
</organism>
<dbReference type="GO" id="GO:0016491">
    <property type="term" value="F:oxidoreductase activity"/>
    <property type="evidence" value="ECO:0007669"/>
    <property type="project" value="UniProtKB-KW"/>
</dbReference>
<dbReference type="PANTHER" id="PTHR42813">
    <property type="entry name" value="ZINC-TYPE ALCOHOL DEHYDROGENASE-LIKE"/>
    <property type="match status" value="1"/>
</dbReference>
<dbReference type="InterPro" id="IPR036291">
    <property type="entry name" value="NAD(P)-bd_dom_sf"/>
</dbReference>
<evidence type="ECO:0000256" key="3">
    <source>
        <dbReference type="ARBA" id="ARBA00022833"/>
    </source>
</evidence>
<dbReference type="AlphaFoldDB" id="A0A0S2M669"/>
<dbReference type="STRING" id="214684.A0A0S2M669"/>
<dbReference type="SUPFAM" id="SSF50129">
    <property type="entry name" value="GroES-like"/>
    <property type="match status" value="1"/>
</dbReference>
<evidence type="ECO:0000256" key="5">
    <source>
        <dbReference type="RuleBase" id="RU361277"/>
    </source>
</evidence>
<dbReference type="InterPro" id="IPR013154">
    <property type="entry name" value="ADH-like_N"/>
</dbReference>
<dbReference type="Proteomes" id="UP000002149">
    <property type="component" value="Chromosome 14"/>
</dbReference>
<gene>
    <name evidence="8" type="ordered locus">CNN00860</name>
</gene>
<protein>
    <submittedName>
        <fullName evidence="8">Alcohol dehydrogenase, putative</fullName>
    </submittedName>
</protein>
<evidence type="ECO:0000256" key="1">
    <source>
        <dbReference type="ARBA" id="ARBA00001947"/>
    </source>
</evidence>
<dbReference type="Pfam" id="PF00107">
    <property type="entry name" value="ADH_zinc_N"/>
    <property type="match status" value="1"/>
</dbReference>
<evidence type="ECO:0000259" key="7">
    <source>
        <dbReference type="Pfam" id="PF08240"/>
    </source>
</evidence>
<evidence type="ECO:0000259" key="6">
    <source>
        <dbReference type="Pfam" id="PF00107"/>
    </source>
</evidence>
<evidence type="ECO:0000256" key="2">
    <source>
        <dbReference type="ARBA" id="ARBA00022723"/>
    </source>
</evidence>
<keyword evidence="4" id="KW-0560">Oxidoreductase</keyword>
<accession>A0A0S2M669</accession>
<dbReference type="SUPFAM" id="SSF51735">
    <property type="entry name" value="NAD(P)-binding Rossmann-fold domains"/>
    <property type="match status" value="1"/>
</dbReference>
<dbReference type="GeneID" id="3255416"/>
<dbReference type="VEuPathDB" id="FungiDB:CNN00860"/>
<evidence type="ECO:0000313" key="8">
    <source>
        <dbReference type="EMBL" id="ALO69809.1"/>
    </source>
</evidence>
<dbReference type="RefSeq" id="XP_024514699.1">
    <property type="nucleotide sequence ID" value="XM_024658885.1"/>
</dbReference>
<keyword evidence="9" id="KW-1185">Reference proteome</keyword>
<dbReference type="EMBL" id="AE017356">
    <property type="protein sequence ID" value="ALO69809.1"/>
    <property type="molecule type" value="Genomic_DNA"/>
</dbReference>
<comment type="similarity">
    <text evidence="5">Belongs to the zinc-containing alcohol dehydrogenase family.</text>
</comment>
<dbReference type="KEGG" id="cne:CNN00860"/>
<name>A0A0S2M669_CRYD1</name>
<dbReference type="InParanoid" id="A0A0S2M669"/>
<dbReference type="GO" id="GO:0008270">
    <property type="term" value="F:zinc ion binding"/>
    <property type="evidence" value="ECO:0007669"/>
    <property type="project" value="InterPro"/>
</dbReference>